<dbReference type="InterPro" id="IPR012337">
    <property type="entry name" value="RNaseH-like_sf"/>
</dbReference>
<comment type="function">
    <text evidence="1">DNA polymerase III is a complex, multichain enzyme responsible for most of the replicative synthesis in bacteria. The epsilon subunit contain the editing function and is a proofreading 3'-5' exonuclease.</text>
</comment>
<dbReference type="GO" id="GO:0003887">
    <property type="term" value="F:DNA-directed DNA polymerase activity"/>
    <property type="evidence" value="ECO:0007669"/>
    <property type="project" value="InterPro"/>
</dbReference>
<proteinExistence type="predicted"/>
<dbReference type="GO" id="GO:0008408">
    <property type="term" value="F:3'-5' exonuclease activity"/>
    <property type="evidence" value="ECO:0007669"/>
    <property type="project" value="TreeGrafter"/>
</dbReference>
<dbReference type="GO" id="GO:0005829">
    <property type="term" value="C:cytosol"/>
    <property type="evidence" value="ECO:0007669"/>
    <property type="project" value="TreeGrafter"/>
</dbReference>
<dbReference type="Gene3D" id="3.30.420.10">
    <property type="entry name" value="Ribonuclease H-like superfamily/Ribonuclease H"/>
    <property type="match status" value="1"/>
</dbReference>
<dbReference type="NCBIfam" id="TIGR00573">
    <property type="entry name" value="dnaq"/>
    <property type="match status" value="1"/>
</dbReference>
<dbReference type="STRING" id="1279009.ADICEAN_03291"/>
<sequence>MYAVVDIETTGGGIRWSRITEIAIYIHDGSRLVDSFSSLVNPGQPIPAFISQLTGITDEMVQDAPTFEEIAPQVDRLTQGCIFVAHNVAFDYNFIRHEFARLGQPFERDRLCTVRLSRHFIPGQDSYSLGRLCEAISIPLQDRHRAAGDAHATLLLLERILQHNEPERLQAFVASGSPYEALNRRLKGIRLEDIPQTAGLLYLHNAQDELLLIEGTTNLRRRAIAFLKNKAGRLGSALQQQLADIRFEETGSGLLAVLLAHEEISKQAPPFNKKTAAPLRWRITATEGADGFLYLGVAKSGAGEPGPYASRRLANEKLSQLVKQFFLCRRYSTAKKEACPPAACLKACQGIEEIATYNQRALAALGTVVQPPRAELILDRGRHGAERVVILDQGHGVVRWGTLETASRYASEEELAAAASRVFRASGAAPLLHHYLLKNPVMKRMPLEPQPAVQAVQGSLF</sequence>
<reference evidence="4 5" key="1">
    <citation type="journal article" date="2013" name="Genome Announc.">
        <title>Draft Genome Sequence of Cesiribacter andamanensis Strain AMV16T, Isolated from a Soil Sample from a Mud Volcano in the Andaman Islands, India.</title>
        <authorList>
            <person name="Shivaji S."/>
            <person name="Ara S."/>
            <person name="Begum Z."/>
            <person name="Srinivas T.N."/>
            <person name="Singh A."/>
            <person name="Kumar Pinnaka A."/>
        </authorList>
    </citation>
    <scope>NUCLEOTIDE SEQUENCE [LARGE SCALE GENOMIC DNA]</scope>
    <source>
        <strain evidence="4 5">AMV16</strain>
    </source>
</reference>
<evidence type="ECO:0000259" key="3">
    <source>
        <dbReference type="SMART" id="SM00479"/>
    </source>
</evidence>
<dbReference type="GO" id="GO:0045004">
    <property type="term" value="P:DNA replication proofreading"/>
    <property type="evidence" value="ECO:0007669"/>
    <property type="project" value="TreeGrafter"/>
</dbReference>
<dbReference type="InterPro" id="IPR036397">
    <property type="entry name" value="RNaseH_sf"/>
</dbReference>
<dbReference type="CDD" id="cd06127">
    <property type="entry name" value="DEDDh"/>
    <property type="match status" value="1"/>
</dbReference>
<gene>
    <name evidence="4" type="ORF">ADICEAN_03291</name>
</gene>
<dbReference type="RefSeq" id="WP_009196674.1">
    <property type="nucleotide sequence ID" value="NZ_AODQ01000104.1"/>
</dbReference>
<dbReference type="Proteomes" id="UP000011910">
    <property type="component" value="Unassembled WGS sequence"/>
</dbReference>
<evidence type="ECO:0000256" key="1">
    <source>
        <dbReference type="ARBA" id="ARBA00025483"/>
    </source>
</evidence>
<dbReference type="InterPro" id="IPR006054">
    <property type="entry name" value="DnaQ"/>
</dbReference>
<comment type="subunit">
    <text evidence="2">DNA polymerase III contains a core (composed of alpha, epsilon and theta chains) that associates with a tau subunit. This core dimerizes to form the POLIII' complex. PolIII' associates with the gamma complex (composed of gamma, delta, delta', psi and chi chains) and with the beta chain to form the complete DNA polymerase III complex.</text>
</comment>
<dbReference type="AlphaFoldDB" id="M7N2Y4"/>
<organism evidence="4 5">
    <name type="scientific">Cesiribacter andamanensis AMV16</name>
    <dbReference type="NCBI Taxonomy" id="1279009"/>
    <lineage>
        <taxon>Bacteria</taxon>
        <taxon>Pseudomonadati</taxon>
        <taxon>Bacteroidota</taxon>
        <taxon>Cytophagia</taxon>
        <taxon>Cytophagales</taxon>
        <taxon>Cesiribacteraceae</taxon>
        <taxon>Cesiribacter</taxon>
    </lineage>
</organism>
<feature type="domain" description="Exonuclease" evidence="3">
    <location>
        <begin position="1"/>
        <end position="166"/>
    </location>
</feature>
<dbReference type="InterPro" id="IPR013520">
    <property type="entry name" value="Ribonucl_H"/>
</dbReference>
<comment type="caution">
    <text evidence="4">The sequence shown here is derived from an EMBL/GenBank/DDBJ whole genome shotgun (WGS) entry which is preliminary data.</text>
</comment>
<evidence type="ECO:0000313" key="4">
    <source>
        <dbReference type="EMBL" id="EMR01586.1"/>
    </source>
</evidence>
<dbReference type="Gene3D" id="3.40.1440.10">
    <property type="entry name" value="GIY-YIG endonuclease"/>
    <property type="match status" value="1"/>
</dbReference>
<evidence type="ECO:0000256" key="2">
    <source>
        <dbReference type="ARBA" id="ARBA00026073"/>
    </source>
</evidence>
<dbReference type="PANTHER" id="PTHR30231:SF37">
    <property type="entry name" value="EXODEOXYRIBONUCLEASE 10"/>
    <property type="match status" value="1"/>
</dbReference>
<protein>
    <recommendedName>
        <fullName evidence="3">Exonuclease domain-containing protein</fullName>
    </recommendedName>
</protein>
<dbReference type="InterPro" id="IPR035901">
    <property type="entry name" value="GIY-YIG_endonuc_sf"/>
</dbReference>
<dbReference type="EMBL" id="AODQ01000104">
    <property type="protein sequence ID" value="EMR01586.1"/>
    <property type="molecule type" value="Genomic_DNA"/>
</dbReference>
<dbReference type="eggNOG" id="COG2176">
    <property type="taxonomic scope" value="Bacteria"/>
</dbReference>
<dbReference type="Pfam" id="PF00929">
    <property type="entry name" value="RNase_T"/>
    <property type="match status" value="1"/>
</dbReference>
<keyword evidence="5" id="KW-1185">Reference proteome</keyword>
<dbReference type="SUPFAM" id="SSF53098">
    <property type="entry name" value="Ribonuclease H-like"/>
    <property type="match status" value="1"/>
</dbReference>
<dbReference type="PANTHER" id="PTHR30231">
    <property type="entry name" value="DNA POLYMERASE III SUBUNIT EPSILON"/>
    <property type="match status" value="1"/>
</dbReference>
<dbReference type="FunFam" id="3.30.420.10:FF:000045">
    <property type="entry name" value="3'-5' exonuclease DinG"/>
    <property type="match status" value="1"/>
</dbReference>
<accession>M7N2Y4</accession>
<name>M7N2Y4_9BACT</name>
<dbReference type="GO" id="GO:0003677">
    <property type="term" value="F:DNA binding"/>
    <property type="evidence" value="ECO:0007669"/>
    <property type="project" value="InterPro"/>
</dbReference>
<dbReference type="OrthoDB" id="9803913at2"/>
<dbReference type="SMART" id="SM00479">
    <property type="entry name" value="EXOIII"/>
    <property type="match status" value="1"/>
</dbReference>
<evidence type="ECO:0000313" key="5">
    <source>
        <dbReference type="Proteomes" id="UP000011910"/>
    </source>
</evidence>
<dbReference type="PATRIC" id="fig|1279009.4.peg.3337"/>